<dbReference type="EMBL" id="JAAHFQ010000688">
    <property type="protein sequence ID" value="NER30972.1"/>
    <property type="molecule type" value="Genomic_DNA"/>
</dbReference>
<evidence type="ECO:0000313" key="1">
    <source>
        <dbReference type="EMBL" id="NER30972.1"/>
    </source>
</evidence>
<dbReference type="AlphaFoldDB" id="A0A6B3NKJ0"/>
<name>A0A6B3NKJ0_9CYAN</name>
<protein>
    <submittedName>
        <fullName evidence="1">Uncharacterized protein</fullName>
    </submittedName>
</protein>
<proteinExistence type="predicted"/>
<comment type="caution">
    <text evidence="1">The sequence shown here is derived from an EMBL/GenBank/DDBJ whole genome shotgun (WGS) entry which is preliminary data.</text>
</comment>
<gene>
    <name evidence="1" type="ORF">F6J89_25970</name>
</gene>
<organism evidence="1">
    <name type="scientific">Symploca sp. SIO1C4</name>
    <dbReference type="NCBI Taxonomy" id="2607765"/>
    <lineage>
        <taxon>Bacteria</taxon>
        <taxon>Bacillati</taxon>
        <taxon>Cyanobacteriota</taxon>
        <taxon>Cyanophyceae</taxon>
        <taxon>Coleofasciculales</taxon>
        <taxon>Coleofasciculaceae</taxon>
        <taxon>Symploca</taxon>
    </lineage>
</organism>
<sequence>MSELEEAVKFIKSIERKHSGKSTYEIANILRGYTRKAYTTRLWNTATGYDQEYISGEFEGKLNPNNLVVSGEVTDFGHFIAALSDQINQPGIKWSDLNGWTGDYSSWSGDIGSAIVVFRSQYENIRIQTLEEGLNRFARDSDYAADIAAYVVGSLINSRRIGSISQAIIQYDYIPYLNHVRTFIKKRFGTIIKGNSLQRPAILEAQISRSVANLIRFSNIPELWESVQDYLQSESELEFSSLVQPSRSDLLKGSLHFLTHIVNKGGLNSLRFKPYQIPAIPWLGTFNYQVSV</sequence>
<reference evidence="1" key="1">
    <citation type="submission" date="2019-11" db="EMBL/GenBank/DDBJ databases">
        <title>Genomic insights into an expanded diversity of filamentous marine cyanobacteria reveals the extraordinary biosynthetic potential of Moorea and Okeania.</title>
        <authorList>
            <person name="Ferreira Leao T."/>
            <person name="Wang M."/>
            <person name="Moss N."/>
            <person name="Da Silva R."/>
            <person name="Sanders J."/>
            <person name="Nurk S."/>
            <person name="Gurevich A."/>
            <person name="Humphrey G."/>
            <person name="Reher R."/>
            <person name="Zhu Q."/>
            <person name="Belda-Ferre P."/>
            <person name="Glukhov E."/>
            <person name="Rex R."/>
            <person name="Dorrestein P.C."/>
            <person name="Knight R."/>
            <person name="Pevzner P."/>
            <person name="Gerwick W.H."/>
            <person name="Gerwick L."/>
        </authorList>
    </citation>
    <scope>NUCLEOTIDE SEQUENCE</scope>
    <source>
        <strain evidence="1">SIO1C4</strain>
    </source>
</reference>
<accession>A0A6B3NKJ0</accession>